<dbReference type="GeneTree" id="ENSGT00390000010089"/>
<dbReference type="PANTHER" id="PTHR13636">
    <property type="entry name" value="TRANSMEMBRANE PROTEIN 258"/>
    <property type="match status" value="1"/>
</dbReference>
<evidence type="ECO:0000256" key="7">
    <source>
        <dbReference type="ARBA" id="ARBA00049816"/>
    </source>
</evidence>
<dbReference type="AlphaFoldDB" id="A0A671DJQ1"/>
<feature type="compositionally biased region" description="Low complexity" evidence="8">
    <location>
        <begin position="153"/>
        <end position="165"/>
    </location>
</feature>
<organism evidence="10 11">
    <name type="scientific">Rhinolophus ferrumequinum</name>
    <name type="common">Greater horseshoe bat</name>
    <dbReference type="NCBI Taxonomy" id="59479"/>
    <lineage>
        <taxon>Eukaryota</taxon>
        <taxon>Metazoa</taxon>
        <taxon>Chordata</taxon>
        <taxon>Craniata</taxon>
        <taxon>Vertebrata</taxon>
        <taxon>Euteleostomi</taxon>
        <taxon>Mammalia</taxon>
        <taxon>Eutheria</taxon>
        <taxon>Laurasiatheria</taxon>
        <taxon>Chiroptera</taxon>
        <taxon>Yinpterochiroptera</taxon>
        <taxon>Rhinolophoidea</taxon>
        <taxon>Rhinolophidae</taxon>
        <taxon>Rhinolophinae</taxon>
        <taxon>Rhinolophus</taxon>
    </lineage>
</organism>
<evidence type="ECO:0000256" key="9">
    <source>
        <dbReference type="SAM" id="Phobius"/>
    </source>
</evidence>
<feature type="region of interest" description="Disordered" evidence="8">
    <location>
        <begin position="91"/>
        <end position="181"/>
    </location>
</feature>
<evidence type="ECO:0000256" key="5">
    <source>
        <dbReference type="ARBA" id="ARBA00022989"/>
    </source>
</evidence>
<reference evidence="10" key="4">
    <citation type="submission" date="2025-08" db="UniProtKB">
        <authorList>
            <consortium name="Ensembl"/>
        </authorList>
    </citation>
    <scope>IDENTIFICATION</scope>
</reference>
<evidence type="ECO:0000256" key="2">
    <source>
        <dbReference type="ARBA" id="ARBA00009825"/>
    </source>
</evidence>
<feature type="transmembrane region" description="Helical" evidence="9">
    <location>
        <begin position="234"/>
        <end position="259"/>
    </location>
</feature>
<accession>A0A671DJQ1</accession>
<evidence type="ECO:0000256" key="4">
    <source>
        <dbReference type="ARBA" id="ARBA00022692"/>
    </source>
</evidence>
<dbReference type="InParanoid" id="A0A671DJQ1"/>
<dbReference type="GO" id="GO:0008250">
    <property type="term" value="C:oligosaccharyltransferase complex"/>
    <property type="evidence" value="ECO:0007669"/>
    <property type="project" value="InterPro"/>
</dbReference>
<keyword evidence="11" id="KW-1185">Reference proteome</keyword>
<reference evidence="10 11" key="1">
    <citation type="journal article" date="2015" name="Annu Rev Anim Biosci">
        <title>The Genome 10K Project: a way forward.</title>
        <authorList>
            <person name="Koepfli K.P."/>
            <person name="Paten B."/>
            <person name="O'Brien S.J."/>
            <person name="Koepfli K.P."/>
            <person name="Paten B."/>
            <person name="Antunes A."/>
            <person name="Belov K."/>
            <person name="Bustamante C."/>
            <person name="Castoe T.A."/>
            <person name="Clawson H."/>
            <person name="Crawford A.J."/>
            <person name="Diekhans M."/>
            <person name="Distel D."/>
            <person name="Durbin R."/>
            <person name="Earl D."/>
            <person name="Fujita M.K."/>
            <person name="Gamble T."/>
            <person name="Georges A."/>
            <person name="Gemmell N."/>
            <person name="Gilbert M.T."/>
            <person name="Graves J.M."/>
            <person name="Green R.E."/>
            <person name="Hickey G."/>
            <person name="Jarvis E.D."/>
            <person name="Johnson W."/>
            <person name="Komissarov A."/>
            <person name="Korf I."/>
            <person name="Kuhn R."/>
            <person name="Larkin D.M."/>
            <person name="Lewin H."/>
            <person name="Lopez J.V."/>
            <person name="Ma J."/>
            <person name="Marques-Bonet T."/>
            <person name="Miller W."/>
            <person name="Murphy R."/>
            <person name="Pevzner P."/>
            <person name="Shapiro B."/>
            <person name="Steiner C."/>
            <person name="Tamazian G."/>
            <person name="Venkatesh B."/>
            <person name="Wang J."/>
            <person name="Wayne R."/>
            <person name="Wiley E."/>
            <person name="Yang H."/>
            <person name="Zhang G."/>
            <person name="Haussler D."/>
            <person name="Ryder O."/>
            <person name="O'Brien S.J."/>
        </authorList>
    </citation>
    <scope>NUCLEOTIDE SEQUENCE</scope>
</reference>
<reference evidence="10 11" key="2">
    <citation type="journal article" date="2018" name="Annu Rev Anim Biosci">
        <title>Bat Biology, Genomes, and the Bat1K Project: To Generate Chromosome-Level Genomes for All Living Bat Species.</title>
        <authorList>
            <person name="Teeling E.C."/>
            <person name="Vernes S.C."/>
            <person name="Davalos L.M."/>
            <person name="Ray D.A."/>
            <person name="Gilbert M.T.P."/>
            <person name="Myers E."/>
        </authorList>
    </citation>
    <scope>NUCLEOTIDE SEQUENCE</scope>
</reference>
<dbReference type="Pfam" id="PF05251">
    <property type="entry name" value="Ost5"/>
    <property type="match status" value="1"/>
</dbReference>
<evidence type="ECO:0000256" key="3">
    <source>
        <dbReference type="ARBA" id="ARBA00017779"/>
    </source>
</evidence>
<evidence type="ECO:0000313" key="10">
    <source>
        <dbReference type="Ensembl" id="ENSRFEP00010000818.1"/>
    </source>
</evidence>
<protein>
    <recommendedName>
        <fullName evidence="3">Dolichyl-diphosphooligosaccharide--protein glycosyltransferase subunit TMEM258</fullName>
    </recommendedName>
    <alternativeName>
        <fullName evidence="7">Transmembrane protein 258</fullName>
    </alternativeName>
</protein>
<dbReference type="Proteomes" id="UP000472240">
    <property type="component" value="Chromosome 11"/>
</dbReference>
<feature type="compositionally biased region" description="Basic residues" evidence="8">
    <location>
        <begin position="109"/>
        <end position="118"/>
    </location>
</feature>
<feature type="region of interest" description="Disordered" evidence="8">
    <location>
        <begin position="23"/>
        <end position="79"/>
    </location>
</feature>
<feature type="compositionally biased region" description="Polar residues" evidence="8">
    <location>
        <begin position="135"/>
        <end position="152"/>
    </location>
</feature>
<keyword evidence="5 9" id="KW-1133">Transmembrane helix</keyword>
<feature type="compositionally biased region" description="Basic residues" evidence="8">
    <location>
        <begin position="34"/>
        <end position="52"/>
    </location>
</feature>
<evidence type="ECO:0000313" key="11">
    <source>
        <dbReference type="Proteomes" id="UP000472240"/>
    </source>
</evidence>
<evidence type="ECO:0000256" key="6">
    <source>
        <dbReference type="ARBA" id="ARBA00023136"/>
    </source>
</evidence>
<comment type="subcellular location">
    <subcellularLocation>
        <location evidence="1">Membrane</location>
        <topology evidence="1">Multi-pass membrane protein</topology>
    </subcellularLocation>
</comment>
<reference evidence="11" key="3">
    <citation type="submission" date="2018-12" db="EMBL/GenBank/DDBJ databases">
        <title>G10K-VGP greater horseshoe bat female genome, primary haplotype.</title>
        <authorList>
            <person name="Teeling E."/>
            <person name="Myers G."/>
            <person name="Vernes S."/>
            <person name="Pippel M."/>
            <person name="Winkler S."/>
            <person name="Fedrigo O."/>
            <person name="Rhie A."/>
            <person name="Koren S."/>
            <person name="Phillippy A."/>
            <person name="Lewin H."/>
            <person name="Damas J."/>
            <person name="Howe K."/>
            <person name="Mountcastle J."/>
            <person name="Jarvis E.D."/>
        </authorList>
    </citation>
    <scope>NUCLEOTIDE SEQUENCE [LARGE SCALE GENOMIC DNA]</scope>
</reference>
<dbReference type="InterPro" id="IPR007915">
    <property type="entry name" value="TMEM258/Ost5"/>
</dbReference>
<comment type="similarity">
    <text evidence="2">Belongs to the OST5 family.</text>
</comment>
<keyword evidence="6 9" id="KW-0472">Membrane</keyword>
<name>A0A671DJQ1_RHIFE</name>
<reference evidence="10" key="5">
    <citation type="submission" date="2025-09" db="UniProtKB">
        <authorList>
            <consortium name="Ensembl"/>
        </authorList>
    </citation>
    <scope>IDENTIFICATION</scope>
</reference>
<dbReference type="Ensembl" id="ENSRFET00010000915.1">
    <property type="protein sequence ID" value="ENSRFEP00010000818.1"/>
    <property type="gene ID" value="ENSRFEG00010000644.1"/>
</dbReference>
<evidence type="ECO:0000256" key="8">
    <source>
        <dbReference type="SAM" id="MobiDB-lite"/>
    </source>
</evidence>
<evidence type="ECO:0000256" key="1">
    <source>
        <dbReference type="ARBA" id="ARBA00004141"/>
    </source>
</evidence>
<proteinExistence type="inferred from homology"/>
<feature type="transmembrane region" description="Helical" evidence="9">
    <location>
        <begin position="271"/>
        <end position="294"/>
    </location>
</feature>
<keyword evidence="4 9" id="KW-0812">Transmembrane</keyword>
<sequence>GGSHYPFLQINKEAWRLRREWPNSHSSKVAGPHSRLRPARQPVHHSAQRKAHPAALGDTSHGVSPGLTSARPRQLPLGPVLRRTILSPTPASAIPAVGHSSLRAFQSPRSRHVTRRRAQPPGKCSTGPGAHGQLLSRQTGQGERTLSATQHFPSSPLPLLHPRSSQAPAPATHQTTGLQDPQCHLRGCTSSSVCTARLLLPTCSSGGGAAGYLAPGKMELEAMSRYTSPVNPAVFPHLTVVLLAIGMFFTAWFFVYEVTSTKYTRDIYKELLISLVASLFMGFGVLFLLLWVGIYV</sequence>